<proteinExistence type="predicted"/>
<evidence type="ECO:0000313" key="3">
    <source>
        <dbReference type="EMBL" id="KIF56223.1"/>
    </source>
</evidence>
<evidence type="ECO:0000313" key="4">
    <source>
        <dbReference type="Proteomes" id="UP000031587"/>
    </source>
</evidence>
<sequence>MTQAKSGILKATVQLVFRGAGVAALITIAYTMWHDSNERSTAFGENKAALAFANGQLTESKAENEKLKTEKAQLQQQIDDLRQQILTEQNNYRYDKKLLDESYEKSQKLEGYVAQLTAMLKNGDPCAPIRQEITSLEKELQRPAYIVPQLSDVQRAQGQSSLEKKYKSLDVCQSSRR</sequence>
<gene>
    <name evidence="3" type="ORF">QS95_25395</name>
</gene>
<dbReference type="EMBL" id="JTGH01000024">
    <property type="protein sequence ID" value="KIF56223.1"/>
    <property type="molecule type" value="Genomic_DNA"/>
</dbReference>
<protein>
    <submittedName>
        <fullName evidence="3">Uncharacterized protein</fullName>
    </submittedName>
</protein>
<accession>A0AAE2A3G5</accession>
<comment type="caution">
    <text evidence="3">The sequence shown here is derived from an EMBL/GenBank/DDBJ whole genome shotgun (WGS) entry which is preliminary data.</text>
</comment>
<organism evidence="3 4">
    <name type="scientific">Pseudomonas fluorescens</name>
    <dbReference type="NCBI Taxonomy" id="294"/>
    <lineage>
        <taxon>Bacteria</taxon>
        <taxon>Pseudomonadati</taxon>
        <taxon>Pseudomonadota</taxon>
        <taxon>Gammaproteobacteria</taxon>
        <taxon>Pseudomonadales</taxon>
        <taxon>Pseudomonadaceae</taxon>
        <taxon>Pseudomonas</taxon>
    </lineage>
</organism>
<name>A0AAE2A3G5_PSEFL</name>
<feature type="coiled-coil region" evidence="1">
    <location>
        <begin position="50"/>
        <end position="91"/>
    </location>
</feature>
<feature type="region of interest" description="Disordered" evidence="2">
    <location>
        <begin position="157"/>
        <end position="177"/>
    </location>
</feature>
<dbReference type="RefSeq" id="WP_039772278.1">
    <property type="nucleotide sequence ID" value="NZ_JTGH01000024.1"/>
</dbReference>
<reference evidence="3 4" key="1">
    <citation type="submission" date="2014-11" db="EMBL/GenBank/DDBJ databases">
        <title>Draft genome sequence of Pseudomonas fluorescens strains SF4c SF39a.</title>
        <authorList>
            <person name="Underwood G.E."/>
            <person name="Ly L.K."/>
            <person name="Bitzer A.S."/>
            <person name="Godino A."/>
            <person name="Bucci V."/>
            <person name="Fischer S."/>
            <person name="Silby M.W."/>
        </authorList>
    </citation>
    <scope>NUCLEOTIDE SEQUENCE [LARGE SCALE GENOMIC DNA]</scope>
    <source>
        <strain evidence="3 4">SF4c</strain>
    </source>
</reference>
<keyword evidence="1" id="KW-0175">Coiled coil</keyword>
<dbReference type="AlphaFoldDB" id="A0AAE2A3G5"/>
<evidence type="ECO:0000256" key="1">
    <source>
        <dbReference type="SAM" id="Coils"/>
    </source>
</evidence>
<dbReference type="Proteomes" id="UP000031587">
    <property type="component" value="Unassembled WGS sequence"/>
</dbReference>
<evidence type="ECO:0000256" key="2">
    <source>
        <dbReference type="SAM" id="MobiDB-lite"/>
    </source>
</evidence>